<evidence type="ECO:0000313" key="3">
    <source>
        <dbReference type="Proteomes" id="UP000272490"/>
    </source>
</evidence>
<keyword evidence="1" id="KW-1133">Transmembrane helix</keyword>
<dbReference type="InterPro" id="IPR008875">
    <property type="entry name" value="TraX"/>
</dbReference>
<keyword evidence="1" id="KW-0472">Membrane</keyword>
<evidence type="ECO:0000256" key="1">
    <source>
        <dbReference type="SAM" id="Phobius"/>
    </source>
</evidence>
<gene>
    <name evidence="2" type="ORF">EHV10_00160</name>
</gene>
<dbReference type="OrthoDB" id="9781069at2"/>
<dbReference type="AlphaFoldDB" id="A0A3P3R0U2"/>
<keyword evidence="3" id="KW-1185">Reference proteome</keyword>
<dbReference type="Proteomes" id="UP000272490">
    <property type="component" value="Unassembled WGS sequence"/>
</dbReference>
<feature type="transmembrane region" description="Helical" evidence="1">
    <location>
        <begin position="133"/>
        <end position="148"/>
    </location>
</feature>
<dbReference type="EMBL" id="RRCO01000001">
    <property type="protein sequence ID" value="RRJ26479.1"/>
    <property type="molecule type" value="Genomic_DNA"/>
</dbReference>
<feature type="transmembrane region" description="Helical" evidence="1">
    <location>
        <begin position="21"/>
        <end position="46"/>
    </location>
</feature>
<evidence type="ECO:0000313" key="2">
    <source>
        <dbReference type="EMBL" id="RRJ26479.1"/>
    </source>
</evidence>
<sequence length="228" mass="26415">MKVNVLGKIKIKFFSSAILKYIAMVTMLIDHIGASGLIFLMFNIAVSMRMYYISRMIGRVSFPIYLFLLVEGFVHTKNIKKYIIRLTLFAILSEVPFDMAFWGGFFNMQHQNVMWSLLICVIMLCGIKKYPDFSVIFVGMGCFAAWFIKSDYEYIGPLAVGCMYLFRERAVYKNVATAIIFSFEPPALFSLIPMNMYNGEKGKSLKYLFYFFYPVHLLALVLIKKILR</sequence>
<feature type="transmembrane region" description="Helical" evidence="1">
    <location>
        <begin position="52"/>
        <end position="70"/>
    </location>
</feature>
<feature type="transmembrane region" description="Helical" evidence="1">
    <location>
        <begin position="207"/>
        <end position="227"/>
    </location>
</feature>
<dbReference type="Pfam" id="PF05857">
    <property type="entry name" value="TraX"/>
    <property type="match status" value="1"/>
</dbReference>
<reference evidence="2 3" key="1">
    <citation type="submission" date="2018-11" db="EMBL/GenBank/DDBJ databases">
        <title>Genome sequencing of Lachnoanaerobaculum sp. KCOM 2030 (= ChDC B114).</title>
        <authorList>
            <person name="Kook J.-K."/>
            <person name="Park S.-N."/>
            <person name="Lim Y.K."/>
        </authorList>
    </citation>
    <scope>NUCLEOTIDE SEQUENCE [LARGE SCALE GENOMIC DNA]</scope>
    <source>
        <strain evidence="2 3">KCOM 2030</strain>
    </source>
</reference>
<feature type="transmembrane region" description="Helical" evidence="1">
    <location>
        <begin position="82"/>
        <end position="102"/>
    </location>
</feature>
<proteinExistence type="predicted"/>
<protein>
    <submittedName>
        <fullName evidence="2">Conjugal transfer protein TraX</fullName>
    </submittedName>
</protein>
<accession>A0A3P3R0U2</accession>
<comment type="caution">
    <text evidence="2">The sequence shown here is derived from an EMBL/GenBank/DDBJ whole genome shotgun (WGS) entry which is preliminary data.</text>
</comment>
<feature type="transmembrane region" description="Helical" evidence="1">
    <location>
        <begin position="175"/>
        <end position="195"/>
    </location>
</feature>
<organism evidence="2 3">
    <name type="scientific">Lachnoanaerobaculum gingivalis</name>
    <dbReference type="NCBI Taxonomy" id="2490855"/>
    <lineage>
        <taxon>Bacteria</taxon>
        <taxon>Bacillati</taxon>
        <taxon>Bacillota</taxon>
        <taxon>Clostridia</taxon>
        <taxon>Lachnospirales</taxon>
        <taxon>Lachnospiraceae</taxon>
        <taxon>Lachnoanaerobaculum</taxon>
    </lineage>
</organism>
<name>A0A3P3R0U2_9FIRM</name>
<keyword evidence="1" id="KW-0812">Transmembrane</keyword>